<evidence type="ECO:0000256" key="1">
    <source>
        <dbReference type="SAM" id="MobiDB-lite"/>
    </source>
</evidence>
<evidence type="ECO:0000313" key="4">
    <source>
        <dbReference type="WBParaSite" id="Pan_g1947.t1"/>
    </source>
</evidence>
<dbReference type="AlphaFoldDB" id="A0A7E4VCU6"/>
<accession>A0A7E4VCU6</accession>
<reference evidence="4" key="2">
    <citation type="submission" date="2020-10" db="UniProtKB">
        <authorList>
            <consortium name="WormBaseParasite"/>
        </authorList>
    </citation>
    <scope>IDENTIFICATION</scope>
</reference>
<feature type="signal peptide" evidence="2">
    <location>
        <begin position="1"/>
        <end position="22"/>
    </location>
</feature>
<feature type="chain" id="PRO_5028943829" evidence="2">
    <location>
        <begin position="23"/>
        <end position="341"/>
    </location>
</feature>
<evidence type="ECO:0000313" key="3">
    <source>
        <dbReference type="Proteomes" id="UP000492821"/>
    </source>
</evidence>
<protein>
    <submittedName>
        <fullName evidence="4">CC domain-containing protein</fullName>
    </submittedName>
</protein>
<dbReference type="Proteomes" id="UP000492821">
    <property type="component" value="Unassembled WGS sequence"/>
</dbReference>
<sequence>MAGHSAILSLFAFSMVVMNVTSEMFPSAIDPFASASALADAAEESKIVIRSKRQQCICVAVLFQDSEDLQNMSPASNYQCACDPTPTKSGMYTSPLRQQQDLQRELQIAKGIANQCGCQLIASRLSTTTTVSPVYSGNSVLQPVYDCQCYPTATQSYIPPTTTTTTTTTQAPTTTTSVTSKPQSIVIPLHIQQPGQSVCQCFEIEVELTQQRQFQCDCGNGATYYAAPGLLPTTTRQPVQPTTTTTTTTPAPITLPTFFNSTTVPPVIATTKEAPDAMPCVMVRIQTGEQACACQENYRQCTENVCCNVQKFRSLKTISPPPSTVDLLVDFLQKVRQSFTV</sequence>
<evidence type="ECO:0000256" key="2">
    <source>
        <dbReference type="SAM" id="SignalP"/>
    </source>
</evidence>
<reference evidence="3" key="1">
    <citation type="journal article" date="2013" name="Genetics">
        <title>The draft genome and transcriptome of Panagrellus redivivus are shaped by the harsh demands of a free-living lifestyle.</title>
        <authorList>
            <person name="Srinivasan J."/>
            <person name="Dillman A.R."/>
            <person name="Macchietto M.G."/>
            <person name="Heikkinen L."/>
            <person name="Lakso M."/>
            <person name="Fracchia K.M."/>
            <person name="Antoshechkin I."/>
            <person name="Mortazavi A."/>
            <person name="Wong G."/>
            <person name="Sternberg P.W."/>
        </authorList>
    </citation>
    <scope>NUCLEOTIDE SEQUENCE [LARGE SCALE GENOMIC DNA]</scope>
    <source>
        <strain evidence="3">MT8872</strain>
    </source>
</reference>
<name>A0A7E4VCU6_PANRE</name>
<dbReference type="WBParaSite" id="Pan_g1947.t1">
    <property type="protein sequence ID" value="Pan_g1947.t1"/>
    <property type="gene ID" value="Pan_g1947"/>
</dbReference>
<feature type="region of interest" description="Disordered" evidence="1">
    <location>
        <begin position="229"/>
        <end position="251"/>
    </location>
</feature>
<feature type="compositionally biased region" description="Low complexity" evidence="1">
    <location>
        <begin position="232"/>
        <end position="251"/>
    </location>
</feature>
<organism evidence="3 4">
    <name type="scientific">Panagrellus redivivus</name>
    <name type="common">Microworm</name>
    <dbReference type="NCBI Taxonomy" id="6233"/>
    <lineage>
        <taxon>Eukaryota</taxon>
        <taxon>Metazoa</taxon>
        <taxon>Ecdysozoa</taxon>
        <taxon>Nematoda</taxon>
        <taxon>Chromadorea</taxon>
        <taxon>Rhabditida</taxon>
        <taxon>Tylenchina</taxon>
        <taxon>Panagrolaimomorpha</taxon>
        <taxon>Panagrolaimoidea</taxon>
        <taxon>Panagrolaimidae</taxon>
        <taxon>Panagrellus</taxon>
    </lineage>
</organism>
<keyword evidence="3" id="KW-1185">Reference proteome</keyword>
<proteinExistence type="predicted"/>
<keyword evidence="2" id="KW-0732">Signal</keyword>